<keyword evidence="3" id="KW-1185">Reference proteome</keyword>
<protein>
    <recommendedName>
        <fullName evidence="4">BED-type domain-containing protein</fullName>
    </recommendedName>
</protein>
<name>A0AAV9ZHW4_9AGAR</name>
<comment type="caution">
    <text evidence="2">The sequence shown here is derived from an EMBL/GenBank/DDBJ whole genome shotgun (WGS) entry which is preliminary data.</text>
</comment>
<evidence type="ECO:0000313" key="3">
    <source>
        <dbReference type="Proteomes" id="UP001362999"/>
    </source>
</evidence>
<feature type="compositionally biased region" description="Low complexity" evidence="1">
    <location>
        <begin position="99"/>
        <end position="108"/>
    </location>
</feature>
<gene>
    <name evidence="2" type="ORF">R3P38DRAFT_3460288</name>
</gene>
<sequence length="116" mass="12241">MATKTSADDASTEGSDSEIVLDDELFAICPVCKERVHCGPSGINNLLKRHKGSAACLAAKAKRKKGKSKLKDTPILSWLRPKAARVPSTVTAPPPIITSAVSSASSSRAVKRGRKD</sequence>
<organism evidence="2 3">
    <name type="scientific">Favolaschia claudopus</name>
    <dbReference type="NCBI Taxonomy" id="2862362"/>
    <lineage>
        <taxon>Eukaryota</taxon>
        <taxon>Fungi</taxon>
        <taxon>Dikarya</taxon>
        <taxon>Basidiomycota</taxon>
        <taxon>Agaricomycotina</taxon>
        <taxon>Agaricomycetes</taxon>
        <taxon>Agaricomycetidae</taxon>
        <taxon>Agaricales</taxon>
        <taxon>Marasmiineae</taxon>
        <taxon>Mycenaceae</taxon>
        <taxon>Favolaschia</taxon>
    </lineage>
</organism>
<feature type="region of interest" description="Disordered" evidence="1">
    <location>
        <begin position="86"/>
        <end position="116"/>
    </location>
</feature>
<accession>A0AAV9ZHW4</accession>
<evidence type="ECO:0008006" key="4">
    <source>
        <dbReference type="Google" id="ProtNLM"/>
    </source>
</evidence>
<dbReference type="Proteomes" id="UP001362999">
    <property type="component" value="Unassembled WGS sequence"/>
</dbReference>
<reference evidence="2 3" key="1">
    <citation type="journal article" date="2024" name="J Genomics">
        <title>Draft genome sequencing and assembly of Favolaschia claudopus CIRM-BRFM 2984 isolated from oak limbs.</title>
        <authorList>
            <person name="Navarro D."/>
            <person name="Drula E."/>
            <person name="Chaduli D."/>
            <person name="Cazenave R."/>
            <person name="Ahrendt S."/>
            <person name="Wang J."/>
            <person name="Lipzen A."/>
            <person name="Daum C."/>
            <person name="Barry K."/>
            <person name="Grigoriev I.V."/>
            <person name="Favel A."/>
            <person name="Rosso M.N."/>
            <person name="Martin F."/>
        </authorList>
    </citation>
    <scope>NUCLEOTIDE SEQUENCE [LARGE SCALE GENOMIC DNA]</scope>
    <source>
        <strain evidence="2 3">CIRM-BRFM 2984</strain>
    </source>
</reference>
<evidence type="ECO:0000313" key="2">
    <source>
        <dbReference type="EMBL" id="KAK6981637.1"/>
    </source>
</evidence>
<dbReference type="AlphaFoldDB" id="A0AAV9ZHW4"/>
<dbReference type="EMBL" id="JAWWNJ010000149">
    <property type="protein sequence ID" value="KAK6981637.1"/>
    <property type="molecule type" value="Genomic_DNA"/>
</dbReference>
<proteinExistence type="predicted"/>
<evidence type="ECO:0000256" key="1">
    <source>
        <dbReference type="SAM" id="MobiDB-lite"/>
    </source>
</evidence>